<protein>
    <submittedName>
        <fullName evidence="1">Uncharacterized protein</fullName>
    </submittedName>
</protein>
<evidence type="ECO:0000313" key="1">
    <source>
        <dbReference type="EMBL" id="KAK7273996.1"/>
    </source>
</evidence>
<gene>
    <name evidence="1" type="ORF">RIF29_15065</name>
</gene>
<dbReference type="AlphaFoldDB" id="A0AAN9FEY7"/>
<dbReference type="EMBL" id="JAYWIO010000003">
    <property type="protein sequence ID" value="KAK7273996.1"/>
    <property type="molecule type" value="Genomic_DNA"/>
</dbReference>
<name>A0AAN9FEY7_CROPI</name>
<comment type="caution">
    <text evidence="1">The sequence shown here is derived from an EMBL/GenBank/DDBJ whole genome shotgun (WGS) entry which is preliminary data.</text>
</comment>
<proteinExistence type="predicted"/>
<accession>A0AAN9FEY7</accession>
<sequence>MDGAMDESNANHGEEEVPLTVDATAEDEDNVTYIHGKGDIGVVDFTKIYDVDDIKKFRFADNELAYAFYNTYGLVEGWLETPPLTVYKVCKYCNEDYRWERRHGVCSQSSEELEDGDDVGNSLIGGQVFMFSDML</sequence>
<organism evidence="1 2">
    <name type="scientific">Crotalaria pallida</name>
    <name type="common">Smooth rattlebox</name>
    <name type="synonym">Crotalaria striata</name>
    <dbReference type="NCBI Taxonomy" id="3830"/>
    <lineage>
        <taxon>Eukaryota</taxon>
        <taxon>Viridiplantae</taxon>
        <taxon>Streptophyta</taxon>
        <taxon>Embryophyta</taxon>
        <taxon>Tracheophyta</taxon>
        <taxon>Spermatophyta</taxon>
        <taxon>Magnoliopsida</taxon>
        <taxon>eudicotyledons</taxon>
        <taxon>Gunneridae</taxon>
        <taxon>Pentapetalae</taxon>
        <taxon>rosids</taxon>
        <taxon>fabids</taxon>
        <taxon>Fabales</taxon>
        <taxon>Fabaceae</taxon>
        <taxon>Papilionoideae</taxon>
        <taxon>50 kb inversion clade</taxon>
        <taxon>genistoids sensu lato</taxon>
        <taxon>core genistoids</taxon>
        <taxon>Crotalarieae</taxon>
        <taxon>Crotalaria</taxon>
    </lineage>
</organism>
<dbReference type="Proteomes" id="UP001372338">
    <property type="component" value="Unassembled WGS sequence"/>
</dbReference>
<evidence type="ECO:0000313" key="2">
    <source>
        <dbReference type="Proteomes" id="UP001372338"/>
    </source>
</evidence>
<reference evidence="1 2" key="1">
    <citation type="submission" date="2024-01" db="EMBL/GenBank/DDBJ databases">
        <title>The genomes of 5 underutilized Papilionoideae crops provide insights into root nodulation and disease resistanc.</title>
        <authorList>
            <person name="Yuan L."/>
        </authorList>
    </citation>
    <scope>NUCLEOTIDE SEQUENCE [LARGE SCALE GENOMIC DNA]</scope>
    <source>
        <strain evidence="1">ZHUSHIDOU_FW_LH</strain>
        <tissue evidence="1">Leaf</tissue>
    </source>
</reference>
<keyword evidence="2" id="KW-1185">Reference proteome</keyword>